<sequence>MSWDDFFIKNSKLVLHIYNQLRNSYCTPPLEDVFGIFKYVQLHDIKVVMIGDMPYKNTRDISDIAFGTKISNQKPPLLLERIYANLENTVTSFQRPLNHHLDRWLNNGIFLCNFCFTRTIADPLPYHYHLLWESFINNLVQYISNDHPVVFMLFGAKAISVRKSINEIKSSVVEVPHPIYEYNEFKKSKCFCKARELACELGFTIKW</sequence>
<dbReference type="GO" id="GO:0097510">
    <property type="term" value="P:base-excision repair, AP site formation via deaminated base removal"/>
    <property type="evidence" value="ECO:0007669"/>
    <property type="project" value="TreeGrafter"/>
</dbReference>
<keyword evidence="2" id="KW-1185">Reference proteome</keyword>
<name>A0A1Y1UTT5_9FUNG</name>
<evidence type="ECO:0000313" key="2">
    <source>
        <dbReference type="Proteomes" id="UP000193719"/>
    </source>
</evidence>
<comment type="caution">
    <text evidence="1">The sequence shown here is derived from an EMBL/GenBank/DDBJ whole genome shotgun (WGS) entry which is preliminary data.</text>
</comment>
<dbReference type="EMBL" id="MCFH01000089">
    <property type="protein sequence ID" value="ORX41428.1"/>
    <property type="molecule type" value="Genomic_DNA"/>
</dbReference>
<proteinExistence type="predicted"/>
<dbReference type="PANTHER" id="PTHR11264:SF0">
    <property type="entry name" value="URACIL-DNA GLYCOSYLASE"/>
    <property type="match status" value="1"/>
</dbReference>
<gene>
    <name evidence="1" type="ORF">BCR36DRAFT_182282</name>
</gene>
<dbReference type="OrthoDB" id="2158803at2759"/>
<dbReference type="Gene3D" id="3.40.470.10">
    <property type="entry name" value="Uracil-DNA glycosylase-like domain"/>
    <property type="match status" value="1"/>
</dbReference>
<organism evidence="1 2">
    <name type="scientific">Piromyces finnis</name>
    <dbReference type="NCBI Taxonomy" id="1754191"/>
    <lineage>
        <taxon>Eukaryota</taxon>
        <taxon>Fungi</taxon>
        <taxon>Fungi incertae sedis</taxon>
        <taxon>Chytridiomycota</taxon>
        <taxon>Chytridiomycota incertae sedis</taxon>
        <taxon>Neocallimastigomycetes</taxon>
        <taxon>Neocallimastigales</taxon>
        <taxon>Neocallimastigaceae</taxon>
        <taxon>Piromyces</taxon>
    </lineage>
</organism>
<reference evidence="1 2" key="1">
    <citation type="submission" date="2016-08" db="EMBL/GenBank/DDBJ databases">
        <title>Genomes of anaerobic fungi encode conserved fungal cellulosomes for biomass hydrolysis.</title>
        <authorList>
            <consortium name="DOE Joint Genome Institute"/>
            <person name="Haitjema C.H."/>
            <person name="Gilmore S.P."/>
            <person name="Henske J.K."/>
            <person name="Solomon K.V."/>
            <person name="De Groot R."/>
            <person name="Kuo A."/>
            <person name="Mondo S.J."/>
            <person name="Salamov A.A."/>
            <person name="Labutti K."/>
            <person name="Zhao Z."/>
            <person name="Chiniquy J."/>
            <person name="Barry K."/>
            <person name="Brewer H.M."/>
            <person name="Purvine S.O."/>
            <person name="Wright A.T."/>
            <person name="Boxma B."/>
            <person name="Van Alen T."/>
            <person name="Hackstein J.H."/>
            <person name="Baker S.E."/>
            <person name="Grigoriev I.V."/>
            <person name="O'Malley M.A."/>
        </authorList>
    </citation>
    <scope>NUCLEOTIDE SEQUENCE [LARGE SCALE GENOMIC DNA]</scope>
    <source>
        <strain evidence="2">finn</strain>
    </source>
</reference>
<dbReference type="AlphaFoldDB" id="A0A1Y1UTT5"/>
<protein>
    <submittedName>
        <fullName evidence="1">DNA glycosylase</fullName>
    </submittedName>
</protein>
<dbReference type="STRING" id="1754191.A0A1Y1UTT5"/>
<dbReference type="InterPro" id="IPR036895">
    <property type="entry name" value="Uracil-DNA_glycosylase-like_sf"/>
</dbReference>
<dbReference type="PANTHER" id="PTHR11264">
    <property type="entry name" value="URACIL-DNA GLYCOSYLASE"/>
    <property type="match status" value="1"/>
</dbReference>
<dbReference type="GO" id="GO:0004844">
    <property type="term" value="F:uracil DNA N-glycosylase activity"/>
    <property type="evidence" value="ECO:0007669"/>
    <property type="project" value="InterPro"/>
</dbReference>
<evidence type="ECO:0000313" key="1">
    <source>
        <dbReference type="EMBL" id="ORX41428.1"/>
    </source>
</evidence>
<dbReference type="InterPro" id="IPR002043">
    <property type="entry name" value="UDG_fam1"/>
</dbReference>
<accession>A0A1Y1UTT5</accession>
<reference evidence="1 2" key="2">
    <citation type="submission" date="2016-08" db="EMBL/GenBank/DDBJ databases">
        <title>Pervasive Adenine N6-methylation of Active Genes in Fungi.</title>
        <authorList>
            <consortium name="DOE Joint Genome Institute"/>
            <person name="Mondo S.J."/>
            <person name="Dannebaum R.O."/>
            <person name="Kuo R.C."/>
            <person name="Labutti K."/>
            <person name="Haridas S."/>
            <person name="Kuo A."/>
            <person name="Salamov A."/>
            <person name="Ahrendt S.R."/>
            <person name="Lipzen A."/>
            <person name="Sullivan W."/>
            <person name="Andreopoulos W.B."/>
            <person name="Clum A."/>
            <person name="Lindquist E."/>
            <person name="Daum C."/>
            <person name="Ramamoorthy G.K."/>
            <person name="Gryganskyi A."/>
            <person name="Culley D."/>
            <person name="Magnuson J.K."/>
            <person name="James T.Y."/>
            <person name="O'Malley M.A."/>
            <person name="Stajich J.E."/>
            <person name="Spatafora J.W."/>
            <person name="Visel A."/>
            <person name="Grigoriev I.V."/>
        </authorList>
    </citation>
    <scope>NUCLEOTIDE SEQUENCE [LARGE SCALE GENOMIC DNA]</scope>
    <source>
        <strain evidence="2">finn</strain>
    </source>
</reference>
<dbReference type="CDD" id="cd19371">
    <property type="entry name" value="UDG-F1-like"/>
    <property type="match status" value="1"/>
</dbReference>
<dbReference type="SUPFAM" id="SSF52141">
    <property type="entry name" value="Uracil-DNA glycosylase-like"/>
    <property type="match status" value="1"/>
</dbReference>
<dbReference type="Proteomes" id="UP000193719">
    <property type="component" value="Unassembled WGS sequence"/>
</dbReference>